<protein>
    <submittedName>
        <fullName evidence="1">Uncharacterized protein</fullName>
    </submittedName>
</protein>
<reference evidence="1 2" key="1">
    <citation type="submission" date="2019-05" db="EMBL/GenBank/DDBJ databases">
        <title>Another draft genome of Portunus trituberculatus and its Hox gene families provides insights of decapod evolution.</title>
        <authorList>
            <person name="Jeong J.-H."/>
            <person name="Song I."/>
            <person name="Kim S."/>
            <person name="Choi T."/>
            <person name="Kim D."/>
            <person name="Ryu S."/>
            <person name="Kim W."/>
        </authorList>
    </citation>
    <scope>NUCLEOTIDE SEQUENCE [LARGE SCALE GENOMIC DNA]</scope>
    <source>
        <tissue evidence="1">Muscle</tissue>
    </source>
</reference>
<dbReference type="Proteomes" id="UP000324222">
    <property type="component" value="Unassembled WGS sequence"/>
</dbReference>
<proteinExistence type="predicted"/>
<dbReference type="AlphaFoldDB" id="A0A5B7CNY7"/>
<gene>
    <name evidence="1" type="ORF">E2C01_002714</name>
</gene>
<evidence type="ECO:0000313" key="2">
    <source>
        <dbReference type="Proteomes" id="UP000324222"/>
    </source>
</evidence>
<evidence type="ECO:0000313" key="1">
    <source>
        <dbReference type="EMBL" id="MPC10086.1"/>
    </source>
</evidence>
<organism evidence="1 2">
    <name type="scientific">Portunus trituberculatus</name>
    <name type="common">Swimming crab</name>
    <name type="synonym">Neptunus trituberculatus</name>
    <dbReference type="NCBI Taxonomy" id="210409"/>
    <lineage>
        <taxon>Eukaryota</taxon>
        <taxon>Metazoa</taxon>
        <taxon>Ecdysozoa</taxon>
        <taxon>Arthropoda</taxon>
        <taxon>Crustacea</taxon>
        <taxon>Multicrustacea</taxon>
        <taxon>Malacostraca</taxon>
        <taxon>Eumalacostraca</taxon>
        <taxon>Eucarida</taxon>
        <taxon>Decapoda</taxon>
        <taxon>Pleocyemata</taxon>
        <taxon>Brachyura</taxon>
        <taxon>Eubrachyura</taxon>
        <taxon>Portunoidea</taxon>
        <taxon>Portunidae</taxon>
        <taxon>Portuninae</taxon>
        <taxon>Portunus</taxon>
    </lineage>
</organism>
<comment type="caution">
    <text evidence="1">The sequence shown here is derived from an EMBL/GenBank/DDBJ whole genome shotgun (WGS) entry which is preliminary data.</text>
</comment>
<name>A0A5B7CNY7_PORTR</name>
<accession>A0A5B7CNY7</accession>
<dbReference type="EMBL" id="VSRR010000100">
    <property type="protein sequence ID" value="MPC10086.1"/>
    <property type="molecule type" value="Genomic_DNA"/>
</dbReference>
<sequence length="71" mass="7935">MHQSTVTPGCMNTPLRSSLVGVWERGWRRLSPLSPLSSLALFPNRYGRSRPDVRSALSLLTRLSVLWVLAS</sequence>
<keyword evidence="2" id="KW-1185">Reference proteome</keyword>